<dbReference type="InterPro" id="IPR014105">
    <property type="entry name" value="Carotenoid/retinoid_OxRdtase"/>
</dbReference>
<sequence length="535" mass="59103">MVSTASPGTQHSRHRLHSRNVAVIGAGPGGLASAMLLAHAGANVTIYEKGDKIGGRSSCIELEGFRFDTGPTFFLYPEIIREIFAQCGFEFDEMVELERLHHLYDLRFEDGPNLSLTTDPQRLEEEIAKISPQDARQVRRFLADNRNKFERFIAPLQRPFNSVFDLFKPDMLKALPVLSPFSSIDKDLSRYFSDPRTRLAFSFQSKYLGMSPYRCPSLFTILSFMEHEFGIYHPKGGTEAVMAAMAQAATTMGVRIELNSAVEAIETSKGKATGIVANGSAVPVDAVVVNGDFARTISALLPDNSRKKWSDENIASKKFSCSTFMMYLGLKGRLPDHAHHTIFLSSDYENNFAEIEAGKQISSKASLYIQNACVTDPGQAPEGCSALYVLMPVGNLREDGFEWDNANTAQARQIVFQRLRDAGFGDIEERILVEKTITPLQWQEEHDVHRGAVFNMAHSLGQMLHRRPHNRFEDVKGVYLVGGGTHPGSGLPVIFEGARISATLLIEDLAKAPATIIETPPPGLHLMPECTGGHA</sequence>
<dbReference type="PANTHER" id="PTHR43734">
    <property type="entry name" value="PHYTOENE DESATURASE"/>
    <property type="match status" value="1"/>
</dbReference>
<evidence type="ECO:0000256" key="2">
    <source>
        <dbReference type="ARBA" id="ARBA00006046"/>
    </source>
</evidence>
<evidence type="ECO:0000313" key="7">
    <source>
        <dbReference type="EMBL" id="GEL54428.1"/>
    </source>
</evidence>
<organism evidence="7 8">
    <name type="scientific">Asaia bogorensis NBRC 16594</name>
    <dbReference type="NCBI Taxonomy" id="1231624"/>
    <lineage>
        <taxon>Bacteria</taxon>
        <taxon>Pseudomonadati</taxon>
        <taxon>Pseudomonadota</taxon>
        <taxon>Alphaproteobacteria</taxon>
        <taxon>Acetobacterales</taxon>
        <taxon>Acetobacteraceae</taxon>
        <taxon>Asaia</taxon>
    </lineage>
</organism>
<dbReference type="Gene3D" id="3.50.50.60">
    <property type="entry name" value="FAD/NAD(P)-binding domain"/>
    <property type="match status" value="2"/>
</dbReference>
<dbReference type="RefSeq" id="WP_083510771.1">
    <property type="nucleotide sequence ID" value="NZ_AP014690.1"/>
</dbReference>
<evidence type="ECO:0000256" key="5">
    <source>
        <dbReference type="RuleBase" id="RU362075"/>
    </source>
</evidence>
<dbReference type="GO" id="GO:0016627">
    <property type="term" value="F:oxidoreductase activity, acting on the CH-CH group of donors"/>
    <property type="evidence" value="ECO:0007669"/>
    <property type="project" value="UniProtKB-ARBA"/>
</dbReference>
<evidence type="ECO:0000256" key="3">
    <source>
        <dbReference type="ARBA" id="ARBA00022746"/>
    </source>
</evidence>
<evidence type="ECO:0000313" key="8">
    <source>
        <dbReference type="Proteomes" id="UP000321287"/>
    </source>
</evidence>
<evidence type="ECO:0000259" key="6">
    <source>
        <dbReference type="Pfam" id="PF01593"/>
    </source>
</evidence>
<evidence type="ECO:0000256" key="4">
    <source>
        <dbReference type="ARBA" id="ARBA00023002"/>
    </source>
</evidence>
<dbReference type="PROSITE" id="PS00982">
    <property type="entry name" value="PHYTOENE_DH"/>
    <property type="match status" value="1"/>
</dbReference>
<dbReference type="AlphaFoldDB" id="A0AAN4R4X4"/>
<comment type="pathway">
    <text evidence="1 5">Carotenoid biosynthesis.</text>
</comment>
<feature type="domain" description="Amine oxidase" evidence="6">
    <location>
        <begin position="29"/>
        <end position="501"/>
    </location>
</feature>
<gene>
    <name evidence="7" type="primary">crtI</name>
    <name evidence="7" type="ORF">ABO01nite_24350</name>
</gene>
<dbReference type="GeneID" id="78226513"/>
<dbReference type="Proteomes" id="UP000321287">
    <property type="component" value="Unassembled WGS sequence"/>
</dbReference>
<proteinExistence type="inferred from homology"/>
<accession>A0AAN4R4X4</accession>
<reference evidence="7 8" key="1">
    <citation type="submission" date="2019-07" db="EMBL/GenBank/DDBJ databases">
        <title>Whole genome shotgun sequence of Asaia bogorensis NBRC 16594.</title>
        <authorList>
            <person name="Hosoyama A."/>
            <person name="Uohara A."/>
            <person name="Ohji S."/>
            <person name="Ichikawa N."/>
        </authorList>
    </citation>
    <scope>NUCLEOTIDE SEQUENCE [LARGE SCALE GENOMIC DNA]</scope>
    <source>
        <strain evidence="7 8">NBRC 16594</strain>
    </source>
</reference>
<evidence type="ECO:0000256" key="1">
    <source>
        <dbReference type="ARBA" id="ARBA00004829"/>
    </source>
</evidence>
<dbReference type="KEGG" id="abg:Asbog_01464"/>
<dbReference type="InterPro" id="IPR008150">
    <property type="entry name" value="Phytoene_DH_bac_CS"/>
</dbReference>
<dbReference type="SUPFAM" id="SSF51905">
    <property type="entry name" value="FAD/NAD(P)-binding domain"/>
    <property type="match status" value="1"/>
</dbReference>
<keyword evidence="8" id="KW-1185">Reference proteome</keyword>
<dbReference type="PRINTS" id="PR00419">
    <property type="entry name" value="ADXRDTASE"/>
</dbReference>
<dbReference type="InterPro" id="IPR036188">
    <property type="entry name" value="FAD/NAD-bd_sf"/>
</dbReference>
<dbReference type="EMBL" id="BJVS01000007">
    <property type="protein sequence ID" value="GEL54428.1"/>
    <property type="molecule type" value="Genomic_DNA"/>
</dbReference>
<dbReference type="GO" id="GO:0016117">
    <property type="term" value="P:carotenoid biosynthetic process"/>
    <property type="evidence" value="ECO:0007669"/>
    <property type="project" value="UniProtKB-KW"/>
</dbReference>
<name>A0AAN4R4X4_9PROT</name>
<dbReference type="InterPro" id="IPR002937">
    <property type="entry name" value="Amino_oxidase"/>
</dbReference>
<comment type="caution">
    <text evidence="7">The sequence shown here is derived from an EMBL/GenBank/DDBJ whole genome shotgun (WGS) entry which is preliminary data.</text>
</comment>
<comment type="similarity">
    <text evidence="2 5">Belongs to the carotenoid/retinoid oxidoreductase family.</text>
</comment>
<keyword evidence="4 5" id="KW-0560">Oxidoreductase</keyword>
<protein>
    <submittedName>
        <fullName evidence="7">Phytoene desaturase</fullName>
    </submittedName>
</protein>
<dbReference type="NCBIfam" id="TIGR02734">
    <property type="entry name" value="crtI_fam"/>
    <property type="match status" value="1"/>
</dbReference>
<dbReference type="Pfam" id="PF01593">
    <property type="entry name" value="Amino_oxidase"/>
    <property type="match status" value="1"/>
</dbReference>
<dbReference type="PANTHER" id="PTHR43734:SF1">
    <property type="entry name" value="PHYTOENE DESATURASE"/>
    <property type="match status" value="1"/>
</dbReference>
<keyword evidence="3 5" id="KW-0125">Carotenoid biosynthesis</keyword>